<dbReference type="GO" id="GO:0016787">
    <property type="term" value="F:hydrolase activity"/>
    <property type="evidence" value="ECO:0007669"/>
    <property type="project" value="UniProtKB-KW"/>
</dbReference>
<keyword evidence="2" id="KW-0378">Hydrolase</keyword>
<dbReference type="PANTHER" id="PTHR23024">
    <property type="entry name" value="ARYLACETAMIDE DEACETYLASE"/>
    <property type="match status" value="1"/>
</dbReference>
<sequence length="478" mass="53492">MADEEPFKQSLSRWKDHTWSTIWKTGLVRLPRVAPISSLHITNPGGPFPFVLQLPSRQLARTIPLYVFVPHVTFPHPKAKNAVPSPNVFPVVMDYHGGGFYLGSCLEQAPFCSKLCRDLQAIVIGVDYRMAPLDKFPAAIEDAEDVLSAVIDPQSAAYFALREGIAHHLRRHWVEKLSTAKEREEGKVYEVPMPEIYLDPSRIAFSGASSGGNIALNMALSVPESQGFPEWPCRIPADYINQIPLLLLYPSLDLRQLPSERFRHPGMPPVKEHKRLDIDDHLAATYVSRELAAHGRASPGLIDTSVGLHKQAKILLVLSGIDTLWEQSKIWCEKLEREGRAPDVKTMRYEDRKHGWTVIPEIALSADEKRTRLEVLDECVHFTKLAWDGEDAVSQMKTEDKKGIISPTPTEQAQKVAEGDEDYDHALAELLEMGFPAHAAQTALDVCGRDVDTAATWLMDQTDEMMLQGRKEGEADVT</sequence>
<dbReference type="GeneID" id="54473534"/>
<dbReference type="InterPro" id="IPR009060">
    <property type="entry name" value="UBA-like_sf"/>
</dbReference>
<reference evidence="2" key="1">
    <citation type="journal article" date="2020" name="Stud. Mycol.">
        <title>101 Dothideomycetes genomes: a test case for predicting lifestyles and emergence of pathogens.</title>
        <authorList>
            <person name="Haridas S."/>
            <person name="Albert R."/>
            <person name="Binder M."/>
            <person name="Bloem J."/>
            <person name="Labutti K."/>
            <person name="Salamov A."/>
            <person name="Andreopoulos B."/>
            <person name="Baker S."/>
            <person name="Barry K."/>
            <person name="Bills G."/>
            <person name="Bluhm B."/>
            <person name="Cannon C."/>
            <person name="Castanera R."/>
            <person name="Culley D."/>
            <person name="Daum C."/>
            <person name="Ezra D."/>
            <person name="Gonzalez J."/>
            <person name="Henrissat B."/>
            <person name="Kuo A."/>
            <person name="Liang C."/>
            <person name="Lipzen A."/>
            <person name="Lutzoni F."/>
            <person name="Magnuson J."/>
            <person name="Mondo S."/>
            <person name="Nolan M."/>
            <person name="Ohm R."/>
            <person name="Pangilinan J."/>
            <person name="Park H.-J."/>
            <person name="Ramirez L."/>
            <person name="Alfaro M."/>
            <person name="Sun H."/>
            <person name="Tritt A."/>
            <person name="Yoshinaga Y."/>
            <person name="Zwiers L.-H."/>
            <person name="Turgeon B."/>
            <person name="Goodwin S."/>
            <person name="Spatafora J."/>
            <person name="Crous P."/>
            <person name="Grigoriev I."/>
        </authorList>
    </citation>
    <scope>NUCLEOTIDE SEQUENCE</scope>
    <source>
        <strain evidence="2">CBS 113389</strain>
    </source>
</reference>
<dbReference type="Proteomes" id="UP000799767">
    <property type="component" value="Unassembled WGS sequence"/>
</dbReference>
<dbReference type="OrthoDB" id="408631at2759"/>
<evidence type="ECO:0000313" key="2">
    <source>
        <dbReference type="EMBL" id="KAF2485943.1"/>
    </source>
</evidence>
<evidence type="ECO:0000259" key="1">
    <source>
        <dbReference type="PROSITE" id="PS50030"/>
    </source>
</evidence>
<dbReference type="InterPro" id="IPR015940">
    <property type="entry name" value="UBA"/>
</dbReference>
<accession>A0A6A6Q2Q4</accession>
<dbReference type="InterPro" id="IPR029058">
    <property type="entry name" value="AB_hydrolase_fold"/>
</dbReference>
<dbReference type="PANTHER" id="PTHR23024:SF24">
    <property type="entry name" value="ALPHA_BETA HYDROLASE FOLD-3 DOMAIN-CONTAINING PROTEIN"/>
    <property type="match status" value="1"/>
</dbReference>
<dbReference type="Pfam" id="PF07859">
    <property type="entry name" value="Abhydrolase_3"/>
    <property type="match status" value="1"/>
</dbReference>
<organism evidence="2 3">
    <name type="scientific">Neohortaea acidophila</name>
    <dbReference type="NCBI Taxonomy" id="245834"/>
    <lineage>
        <taxon>Eukaryota</taxon>
        <taxon>Fungi</taxon>
        <taxon>Dikarya</taxon>
        <taxon>Ascomycota</taxon>
        <taxon>Pezizomycotina</taxon>
        <taxon>Dothideomycetes</taxon>
        <taxon>Dothideomycetidae</taxon>
        <taxon>Mycosphaerellales</taxon>
        <taxon>Teratosphaeriaceae</taxon>
        <taxon>Neohortaea</taxon>
    </lineage>
</organism>
<keyword evidence="3" id="KW-1185">Reference proteome</keyword>
<feature type="domain" description="UBA" evidence="1">
    <location>
        <begin position="418"/>
        <end position="461"/>
    </location>
</feature>
<evidence type="ECO:0000313" key="3">
    <source>
        <dbReference type="Proteomes" id="UP000799767"/>
    </source>
</evidence>
<dbReference type="PROSITE" id="PS50030">
    <property type="entry name" value="UBA"/>
    <property type="match status" value="1"/>
</dbReference>
<dbReference type="Gene3D" id="1.10.8.10">
    <property type="entry name" value="DNA helicase RuvA subunit, C-terminal domain"/>
    <property type="match status" value="1"/>
</dbReference>
<dbReference type="SUPFAM" id="SSF53474">
    <property type="entry name" value="alpha/beta-Hydrolases"/>
    <property type="match status" value="1"/>
</dbReference>
<protein>
    <submittedName>
        <fullName evidence="2">Alpha/beta hydrolase fold-domain-containing protein</fullName>
    </submittedName>
</protein>
<dbReference type="SMART" id="SM00165">
    <property type="entry name" value="UBA"/>
    <property type="match status" value="1"/>
</dbReference>
<dbReference type="EMBL" id="MU001632">
    <property type="protein sequence ID" value="KAF2485943.1"/>
    <property type="molecule type" value="Genomic_DNA"/>
</dbReference>
<dbReference type="InterPro" id="IPR013094">
    <property type="entry name" value="AB_hydrolase_3"/>
</dbReference>
<dbReference type="Pfam" id="PF22562">
    <property type="entry name" value="UBA_7"/>
    <property type="match status" value="1"/>
</dbReference>
<dbReference type="InterPro" id="IPR050466">
    <property type="entry name" value="Carboxylest/Gibb_receptor"/>
</dbReference>
<name>A0A6A6Q2Q4_9PEZI</name>
<dbReference type="Gene3D" id="3.40.50.1820">
    <property type="entry name" value="alpha/beta hydrolase"/>
    <property type="match status" value="1"/>
</dbReference>
<dbReference type="RefSeq" id="XP_033592512.1">
    <property type="nucleotide sequence ID" value="XM_033732532.1"/>
</dbReference>
<dbReference type="SUPFAM" id="SSF46934">
    <property type="entry name" value="UBA-like"/>
    <property type="match status" value="1"/>
</dbReference>
<gene>
    <name evidence="2" type="ORF">BDY17DRAFT_290576</name>
</gene>
<dbReference type="AlphaFoldDB" id="A0A6A6Q2Q4"/>
<proteinExistence type="predicted"/>